<dbReference type="PANTHER" id="PTHR43737">
    <property type="entry name" value="BLL7424 PROTEIN"/>
    <property type="match status" value="1"/>
</dbReference>
<dbReference type="EMBL" id="UINC01001233">
    <property type="protein sequence ID" value="SUZ75087.1"/>
    <property type="molecule type" value="Genomic_DNA"/>
</dbReference>
<sequence>MIIRRFNGCGCSRRDFLQKGLYGIGATAGLPLLLSRTTQALTAQALAGTSTEAHPERILVVVELSGGNDGLNTVVPFGDDEYYRARPNLGIAASDAIAIEDGFGFHPALVGFERLYKDGLMAVVHGCGYDNPSLSHFSSMGFWHTGVPNGGEPLGWLGRLADGAYEHDAQGNKIVNIGTRQSLAVRARHHQPLVFNDPRSFRREGSNAEKKSIEGLRPGPTENPTLEFMAATAKNAVESSEFVREAAAGYSTPIDYGIGGLSPQLRRVAALINAEMPTRLYYVSYQGNSFDTHVHQADPHARLLAYTADAVRGFAEDLKRIGRADDVAIMMFTEFGRRVEENASLGTDHGTATPMFVIGNGVQGGLHGRHPSLTDLDDGNLIMTTDFRRVYATMIEQWLGFEDSASILKGAFGPIGLFS</sequence>
<name>A0A381QAJ3_9ZZZZ</name>
<dbReference type="InterPro" id="IPR006311">
    <property type="entry name" value="TAT_signal"/>
</dbReference>
<dbReference type="PROSITE" id="PS51318">
    <property type="entry name" value="TAT"/>
    <property type="match status" value="1"/>
</dbReference>
<evidence type="ECO:0000313" key="2">
    <source>
        <dbReference type="EMBL" id="SUZ75087.1"/>
    </source>
</evidence>
<dbReference type="Pfam" id="PF07394">
    <property type="entry name" value="DUF1501"/>
    <property type="match status" value="1"/>
</dbReference>
<dbReference type="SUPFAM" id="SSF53649">
    <property type="entry name" value="Alkaline phosphatase-like"/>
    <property type="match status" value="1"/>
</dbReference>
<accession>A0A381QAJ3</accession>
<dbReference type="InterPro" id="IPR010869">
    <property type="entry name" value="DUF1501"/>
</dbReference>
<dbReference type="AlphaFoldDB" id="A0A381QAJ3"/>
<dbReference type="PANTHER" id="PTHR43737:SF1">
    <property type="entry name" value="DUF1501 DOMAIN-CONTAINING PROTEIN"/>
    <property type="match status" value="1"/>
</dbReference>
<proteinExistence type="predicted"/>
<dbReference type="InterPro" id="IPR017850">
    <property type="entry name" value="Alkaline_phosphatase_core_sf"/>
</dbReference>
<evidence type="ECO:0008006" key="3">
    <source>
        <dbReference type="Google" id="ProtNLM"/>
    </source>
</evidence>
<organism evidence="2">
    <name type="scientific">marine metagenome</name>
    <dbReference type="NCBI Taxonomy" id="408172"/>
    <lineage>
        <taxon>unclassified sequences</taxon>
        <taxon>metagenomes</taxon>
        <taxon>ecological metagenomes</taxon>
    </lineage>
</organism>
<protein>
    <recommendedName>
        <fullName evidence="3">DUF1501 domain-containing protein</fullName>
    </recommendedName>
</protein>
<evidence type="ECO:0000256" key="1">
    <source>
        <dbReference type="SAM" id="MobiDB-lite"/>
    </source>
</evidence>
<reference evidence="2" key="1">
    <citation type="submission" date="2018-05" db="EMBL/GenBank/DDBJ databases">
        <authorList>
            <person name="Lanie J.A."/>
            <person name="Ng W.-L."/>
            <person name="Kazmierczak K.M."/>
            <person name="Andrzejewski T.M."/>
            <person name="Davidsen T.M."/>
            <person name="Wayne K.J."/>
            <person name="Tettelin H."/>
            <person name="Glass J.I."/>
            <person name="Rusch D."/>
            <person name="Podicherti R."/>
            <person name="Tsui H.-C.T."/>
            <person name="Winkler M.E."/>
        </authorList>
    </citation>
    <scope>NUCLEOTIDE SEQUENCE</scope>
</reference>
<feature type="region of interest" description="Disordered" evidence="1">
    <location>
        <begin position="197"/>
        <end position="223"/>
    </location>
</feature>
<gene>
    <name evidence="2" type="ORF">METZ01_LOCUS27941</name>
</gene>
<feature type="compositionally biased region" description="Basic and acidic residues" evidence="1">
    <location>
        <begin position="199"/>
        <end position="214"/>
    </location>
</feature>